<comment type="function">
    <text evidence="6">Participates in transcription termination.</text>
</comment>
<organism evidence="10">
    <name type="scientific">Candidatus Heimdallarchaeum aukensis</name>
    <dbReference type="NCBI Taxonomy" id="2876573"/>
    <lineage>
        <taxon>Archaea</taxon>
        <taxon>Promethearchaeati</taxon>
        <taxon>Candidatus Heimdallarchaeota</taxon>
        <taxon>Candidatus Heimdallarchaeia (ex Rinke et al. 2021) (nom. nud.)</taxon>
        <taxon>Candidatus Heimdallarchaeales</taxon>
        <taxon>Candidatus Heimdallarchaeaceae</taxon>
        <taxon>Candidatus Heimdallarchaeum</taxon>
    </lineage>
</organism>
<keyword evidence="1 6" id="KW-0806">Transcription termination</keyword>
<name>A0A9Y1FJ94_9ARCH</name>
<accession>A0A9Y1FJ94</accession>
<keyword evidence="2 6" id="KW-0963">Cytoplasm</keyword>
<dbReference type="Pfam" id="PF07650">
    <property type="entry name" value="KH_2"/>
    <property type="match status" value="1"/>
</dbReference>
<dbReference type="HAMAP" id="MF_00945_A">
    <property type="entry name" value="NusA_A"/>
    <property type="match status" value="1"/>
</dbReference>
<protein>
    <recommendedName>
        <fullName evidence="6">Probable transcription termination protein NusA</fullName>
    </recommendedName>
</protein>
<dbReference type="InterPro" id="IPR030842">
    <property type="entry name" value="TF_NusA_bacterial"/>
</dbReference>
<reference evidence="10" key="1">
    <citation type="journal article" date="2022" name="Nat. Microbiol.">
        <title>Unique mobile elements and scalable gene flow at the prokaryote-eukaryote boundary revealed by circularized Asgard archaea genomes.</title>
        <authorList>
            <person name="Wu F."/>
            <person name="Speth D.R."/>
            <person name="Philosof A."/>
            <person name="Cremiere A."/>
            <person name="Narayanan A."/>
            <person name="Barco R.A."/>
            <person name="Connon S.A."/>
            <person name="Amend J.P."/>
            <person name="Antoshechkin I.A."/>
            <person name="Orphan V.J."/>
        </authorList>
    </citation>
    <scope>NUCLEOTIDE SEQUENCE</scope>
    <source>
        <strain evidence="10">PM71</strain>
    </source>
</reference>
<dbReference type="InterPro" id="IPR010212">
    <property type="entry name" value="NusA_arc"/>
</dbReference>
<dbReference type="InterPro" id="IPR015946">
    <property type="entry name" value="KH_dom-like_a/b"/>
</dbReference>
<feature type="domain" description="KH type-2" evidence="8">
    <location>
        <begin position="26"/>
        <end position="77"/>
    </location>
</feature>
<evidence type="ECO:0000256" key="3">
    <source>
        <dbReference type="ARBA" id="ARBA00022884"/>
    </source>
</evidence>
<dbReference type="PROSITE" id="PS50084">
    <property type="entry name" value="KH_TYPE_1"/>
    <property type="match status" value="2"/>
</dbReference>
<dbReference type="Pfam" id="PF26594">
    <property type="entry name" value="KH_NusA_2nd"/>
    <property type="match status" value="1"/>
</dbReference>
<evidence type="ECO:0000259" key="9">
    <source>
        <dbReference type="Pfam" id="PF26594"/>
    </source>
</evidence>
<feature type="domain" description="NusA-like second KH" evidence="9">
    <location>
        <begin position="79"/>
        <end position="141"/>
    </location>
</feature>
<dbReference type="PANTHER" id="PTHR22648">
    <property type="entry name" value="TRANSCRIPTION TERMINATION FACTOR NUSA"/>
    <property type="match status" value="1"/>
</dbReference>
<dbReference type="InterPro" id="IPR004044">
    <property type="entry name" value="KH_dom_type_2"/>
</dbReference>
<gene>
    <name evidence="6" type="primary">nusA</name>
    <name evidence="10" type="ORF">K9W45_08555</name>
</gene>
<evidence type="ECO:0000259" key="8">
    <source>
        <dbReference type="Pfam" id="PF07650"/>
    </source>
</evidence>
<keyword evidence="3 7" id="KW-0694">RNA-binding</keyword>
<evidence type="ECO:0000256" key="4">
    <source>
        <dbReference type="ARBA" id="ARBA00023015"/>
    </source>
</evidence>
<dbReference type="Gene3D" id="3.30.300.20">
    <property type="match status" value="2"/>
</dbReference>
<sequence>MTGNGVKLSIDEMQFITIYQGIVNIRIRDCIIDENENKVLFVVEEGQAGLAIGKRGTNINKLKELIARDVEIIEYSSKPSIFIKNCFLPIIPKDVSIQNRKNGRVAVVTVDQKDIGLAIGRDGRTIKKVKQLVTRQFDIVDVVIK</sequence>
<evidence type="ECO:0000256" key="5">
    <source>
        <dbReference type="ARBA" id="ARBA00023163"/>
    </source>
</evidence>
<dbReference type="EMBL" id="CP084166">
    <property type="protein sequence ID" value="UJG39897.1"/>
    <property type="molecule type" value="Genomic_DNA"/>
</dbReference>
<evidence type="ECO:0000256" key="6">
    <source>
        <dbReference type="HAMAP-Rule" id="MF_00945"/>
    </source>
</evidence>
<dbReference type="GO" id="GO:0006353">
    <property type="term" value="P:DNA-templated transcription termination"/>
    <property type="evidence" value="ECO:0007669"/>
    <property type="project" value="UniProtKB-UniRule"/>
</dbReference>
<proteinExistence type="inferred from homology"/>
<dbReference type="GO" id="GO:0031564">
    <property type="term" value="P:transcription antitermination"/>
    <property type="evidence" value="ECO:0007669"/>
    <property type="project" value="InterPro"/>
</dbReference>
<dbReference type="GO" id="GO:0003723">
    <property type="term" value="F:RNA binding"/>
    <property type="evidence" value="ECO:0007669"/>
    <property type="project" value="UniProtKB-UniRule"/>
</dbReference>
<evidence type="ECO:0000256" key="1">
    <source>
        <dbReference type="ARBA" id="ARBA00022472"/>
    </source>
</evidence>
<evidence type="ECO:0000313" key="10">
    <source>
        <dbReference type="EMBL" id="UJG39897.1"/>
    </source>
</evidence>
<dbReference type="Proteomes" id="UP001201020">
    <property type="component" value="Chromosome"/>
</dbReference>
<keyword evidence="4 6" id="KW-0805">Transcription regulation</keyword>
<evidence type="ECO:0000256" key="2">
    <source>
        <dbReference type="ARBA" id="ARBA00022490"/>
    </source>
</evidence>
<dbReference type="SUPFAM" id="SSF54814">
    <property type="entry name" value="Prokaryotic type KH domain (KH-domain type II)"/>
    <property type="match status" value="2"/>
</dbReference>
<dbReference type="GO" id="GO:0005829">
    <property type="term" value="C:cytosol"/>
    <property type="evidence" value="ECO:0007669"/>
    <property type="project" value="TreeGrafter"/>
</dbReference>
<dbReference type="PANTHER" id="PTHR22648:SF0">
    <property type="entry name" value="TRANSCRIPTION TERMINATION_ANTITERMINATION PROTEIN NUSA"/>
    <property type="match status" value="1"/>
</dbReference>
<dbReference type="AlphaFoldDB" id="A0A9Y1FJ94"/>
<comment type="subcellular location">
    <subcellularLocation>
        <location evidence="6">Cytoplasm</location>
    </subcellularLocation>
</comment>
<keyword evidence="5 6" id="KW-0804">Transcription</keyword>
<dbReference type="InterPro" id="IPR009019">
    <property type="entry name" value="KH_sf_prok-type"/>
</dbReference>
<evidence type="ECO:0000256" key="7">
    <source>
        <dbReference type="PROSITE-ProRule" id="PRU00117"/>
    </source>
</evidence>
<dbReference type="InterPro" id="IPR058582">
    <property type="entry name" value="KH_NusA_2nd"/>
</dbReference>
<comment type="similarity">
    <text evidence="6">Belongs to the NusA family.</text>
</comment>
<dbReference type="NCBIfam" id="TIGR01952">
    <property type="entry name" value="nusA_arch"/>
    <property type="match status" value="1"/>
</dbReference>